<sequence length="290" mass="33372">MPVIFESDLPENVISIERRSQTWNGVTVEDVHEHANGGVLHSLLYENDTRFTVNLEEVGGLTEPRLKQNQACAREHAANHMALIPCGMHLWGFAQDLRYCRYGILIFDIPRLRERFEEDFMVQPFEEPQLRFTDHRVLALVRMLIDIPMDDSASTLLGDSLTAGVFALLSAPRKQVEEGGRLAPWQVKRVTEYMRDQLPRQIELKELASLIGQSQWHFCRAFKASTGVSPYQWQLEERVKLVQRLLLDSQTPLETIAEATGFNDSMHLIRTFKKRSGQTPGAWRRDNAMR</sequence>
<dbReference type="PANTHER" id="PTHR46796:SF14">
    <property type="entry name" value="TRANSCRIPTIONAL REGULATORY PROTEIN"/>
    <property type="match status" value="1"/>
</dbReference>
<dbReference type="SUPFAM" id="SSF46689">
    <property type="entry name" value="Homeodomain-like"/>
    <property type="match status" value="2"/>
</dbReference>
<evidence type="ECO:0000313" key="6">
    <source>
        <dbReference type="Proteomes" id="UP000320653"/>
    </source>
</evidence>
<evidence type="ECO:0000256" key="1">
    <source>
        <dbReference type="ARBA" id="ARBA00023015"/>
    </source>
</evidence>
<dbReference type="InterPro" id="IPR018062">
    <property type="entry name" value="HTH_AraC-typ_CS"/>
</dbReference>
<dbReference type="Gene3D" id="1.10.10.60">
    <property type="entry name" value="Homeodomain-like"/>
    <property type="match status" value="2"/>
</dbReference>
<gene>
    <name evidence="5" type="ORF">FHW37_11653</name>
</gene>
<evidence type="ECO:0000259" key="4">
    <source>
        <dbReference type="PROSITE" id="PS01124"/>
    </source>
</evidence>
<evidence type="ECO:0000313" key="5">
    <source>
        <dbReference type="EMBL" id="TWF44049.1"/>
    </source>
</evidence>
<comment type="caution">
    <text evidence="5">The sequence shown here is derived from an EMBL/GenBank/DDBJ whole genome shotgun (WGS) entry which is preliminary data.</text>
</comment>
<accession>A0A561Q133</accession>
<proteinExistence type="predicted"/>
<evidence type="ECO:0000256" key="3">
    <source>
        <dbReference type="ARBA" id="ARBA00023163"/>
    </source>
</evidence>
<dbReference type="AlphaFoldDB" id="A0A561Q133"/>
<reference evidence="5 6" key="1">
    <citation type="submission" date="2019-06" db="EMBL/GenBank/DDBJ databases">
        <title>Sorghum-associated microbial communities from plants grown in Nebraska, USA.</title>
        <authorList>
            <person name="Schachtman D."/>
        </authorList>
    </citation>
    <scope>NUCLEOTIDE SEQUENCE [LARGE SCALE GENOMIC DNA]</scope>
    <source>
        <strain evidence="5 6">1225</strain>
    </source>
</reference>
<keyword evidence="6" id="KW-1185">Reference proteome</keyword>
<name>A0A561Q133_9HYPH</name>
<dbReference type="GO" id="GO:0003700">
    <property type="term" value="F:DNA-binding transcription factor activity"/>
    <property type="evidence" value="ECO:0007669"/>
    <property type="project" value="InterPro"/>
</dbReference>
<protein>
    <submittedName>
        <fullName evidence="5">Helix-turn-helix protein</fullName>
    </submittedName>
</protein>
<dbReference type="EMBL" id="VIWP01000016">
    <property type="protein sequence ID" value="TWF44049.1"/>
    <property type="molecule type" value="Genomic_DNA"/>
</dbReference>
<dbReference type="PANTHER" id="PTHR46796">
    <property type="entry name" value="HTH-TYPE TRANSCRIPTIONAL ACTIVATOR RHAS-RELATED"/>
    <property type="match status" value="1"/>
</dbReference>
<dbReference type="GO" id="GO:0043565">
    <property type="term" value="F:sequence-specific DNA binding"/>
    <property type="evidence" value="ECO:0007669"/>
    <property type="project" value="InterPro"/>
</dbReference>
<dbReference type="Proteomes" id="UP000320653">
    <property type="component" value="Unassembled WGS sequence"/>
</dbReference>
<dbReference type="InterPro" id="IPR009057">
    <property type="entry name" value="Homeodomain-like_sf"/>
</dbReference>
<evidence type="ECO:0000256" key="2">
    <source>
        <dbReference type="ARBA" id="ARBA00023125"/>
    </source>
</evidence>
<dbReference type="PROSITE" id="PS01124">
    <property type="entry name" value="HTH_ARAC_FAMILY_2"/>
    <property type="match status" value="1"/>
</dbReference>
<dbReference type="InterPro" id="IPR050204">
    <property type="entry name" value="AraC_XylS_family_regulators"/>
</dbReference>
<dbReference type="PROSITE" id="PS00041">
    <property type="entry name" value="HTH_ARAC_FAMILY_1"/>
    <property type="match status" value="1"/>
</dbReference>
<dbReference type="InterPro" id="IPR018060">
    <property type="entry name" value="HTH_AraC"/>
</dbReference>
<dbReference type="RefSeq" id="WP_348642854.1">
    <property type="nucleotide sequence ID" value="NZ_VIWP01000016.1"/>
</dbReference>
<keyword evidence="3" id="KW-0804">Transcription</keyword>
<keyword evidence="1" id="KW-0805">Transcription regulation</keyword>
<keyword evidence="2" id="KW-0238">DNA-binding</keyword>
<organism evidence="5 6">
    <name type="scientific">Neorhizobium alkalisoli</name>
    <dbReference type="NCBI Taxonomy" id="528178"/>
    <lineage>
        <taxon>Bacteria</taxon>
        <taxon>Pseudomonadati</taxon>
        <taxon>Pseudomonadota</taxon>
        <taxon>Alphaproteobacteria</taxon>
        <taxon>Hyphomicrobiales</taxon>
        <taxon>Rhizobiaceae</taxon>
        <taxon>Rhizobium/Agrobacterium group</taxon>
        <taxon>Neorhizobium</taxon>
    </lineage>
</organism>
<dbReference type="Pfam" id="PF12833">
    <property type="entry name" value="HTH_18"/>
    <property type="match status" value="1"/>
</dbReference>
<feature type="domain" description="HTH araC/xylS-type" evidence="4">
    <location>
        <begin position="188"/>
        <end position="286"/>
    </location>
</feature>
<dbReference type="SMART" id="SM00342">
    <property type="entry name" value="HTH_ARAC"/>
    <property type="match status" value="1"/>
</dbReference>